<proteinExistence type="predicted"/>
<dbReference type="KEGG" id="vde:111243339"/>
<keyword evidence="1" id="KW-0472">Membrane</keyword>
<dbReference type="EnsemblMetazoa" id="XM_022788729">
    <property type="protein sequence ID" value="XP_022644464"/>
    <property type="gene ID" value="LOC111243339"/>
</dbReference>
<protein>
    <submittedName>
        <fullName evidence="2">Uncharacterized protein</fullName>
    </submittedName>
</protein>
<dbReference type="InParanoid" id="A0A7M7IYQ8"/>
<dbReference type="Proteomes" id="UP000594260">
    <property type="component" value="Unplaced"/>
</dbReference>
<evidence type="ECO:0000313" key="2">
    <source>
        <dbReference type="EnsemblMetazoa" id="XP_022644464"/>
    </source>
</evidence>
<evidence type="ECO:0000313" key="3">
    <source>
        <dbReference type="Proteomes" id="UP000594260"/>
    </source>
</evidence>
<sequence length="232" mass="25631">MALPVSSDGNVERCFQEMKLSVFATSSVAQRGGFGEHCTDANIGAGRTSNNKMFITVGQMRKQCSVFSSPLLKAFAFHFILLSTIAVLCQATSTEREFDPVLIMTKRTTSGTMLTKPPRAWEGTKQPKNLNSLSSMLLKMSSVFPFKTYNDSLRFAVAVTAGLFALIALCALAPTMWMGLSYVLRTHISSDLIFLSLRGQCCIRTAKVISEVRAFKWIYWFSKSTTSNISKS</sequence>
<feature type="transmembrane region" description="Helical" evidence="1">
    <location>
        <begin position="71"/>
        <end position="93"/>
    </location>
</feature>
<dbReference type="GeneID" id="111243339"/>
<keyword evidence="1" id="KW-0812">Transmembrane</keyword>
<dbReference type="AlphaFoldDB" id="A0A7M7IYQ8"/>
<dbReference type="RefSeq" id="XP_022644464.1">
    <property type="nucleotide sequence ID" value="XM_022788729.1"/>
</dbReference>
<evidence type="ECO:0000256" key="1">
    <source>
        <dbReference type="SAM" id="Phobius"/>
    </source>
</evidence>
<feature type="transmembrane region" description="Helical" evidence="1">
    <location>
        <begin position="155"/>
        <end position="180"/>
    </location>
</feature>
<accession>A0A7M7IYQ8</accession>
<reference evidence="2" key="1">
    <citation type="submission" date="2021-01" db="UniProtKB">
        <authorList>
            <consortium name="EnsemblMetazoa"/>
        </authorList>
    </citation>
    <scope>IDENTIFICATION</scope>
</reference>
<name>A0A7M7IYQ8_VARDE</name>
<organism evidence="2 3">
    <name type="scientific">Varroa destructor</name>
    <name type="common">Honeybee mite</name>
    <dbReference type="NCBI Taxonomy" id="109461"/>
    <lineage>
        <taxon>Eukaryota</taxon>
        <taxon>Metazoa</taxon>
        <taxon>Ecdysozoa</taxon>
        <taxon>Arthropoda</taxon>
        <taxon>Chelicerata</taxon>
        <taxon>Arachnida</taxon>
        <taxon>Acari</taxon>
        <taxon>Parasitiformes</taxon>
        <taxon>Mesostigmata</taxon>
        <taxon>Gamasina</taxon>
        <taxon>Dermanyssoidea</taxon>
        <taxon>Varroidae</taxon>
        <taxon>Varroa</taxon>
    </lineage>
</organism>
<keyword evidence="1" id="KW-1133">Transmembrane helix</keyword>
<keyword evidence="3" id="KW-1185">Reference proteome</keyword>